<dbReference type="Gene3D" id="3.40.33.10">
    <property type="entry name" value="CAP"/>
    <property type="match status" value="1"/>
</dbReference>
<dbReference type="STRING" id="292459.STH1321"/>
<dbReference type="KEGG" id="sth:STH1321"/>
<gene>
    <name evidence="3" type="ordered locus">STH1321</name>
</gene>
<dbReference type="HOGENOM" id="CLU_343531_0_0_9"/>
<dbReference type="Proteomes" id="UP000000417">
    <property type="component" value="Chromosome"/>
</dbReference>
<dbReference type="CDD" id="cd05379">
    <property type="entry name" value="CAP_bacterial"/>
    <property type="match status" value="1"/>
</dbReference>
<feature type="domain" description="SLH" evidence="2">
    <location>
        <begin position="759"/>
        <end position="824"/>
    </location>
</feature>
<name>Q67PT7_SYMTH</name>
<dbReference type="InterPro" id="IPR001119">
    <property type="entry name" value="SLH_dom"/>
</dbReference>
<dbReference type="Pfam" id="PF00188">
    <property type="entry name" value="CAP"/>
    <property type="match status" value="1"/>
</dbReference>
<protein>
    <submittedName>
        <fullName evidence="3">Putative S-layer associated protein</fullName>
    </submittedName>
</protein>
<dbReference type="PANTHER" id="PTHR43308:SF5">
    <property type="entry name" value="S-LAYER PROTEIN _ PEPTIDOGLYCAN ENDO-BETA-N-ACETYLGLUCOSAMINIDASE"/>
    <property type="match status" value="1"/>
</dbReference>
<evidence type="ECO:0000256" key="1">
    <source>
        <dbReference type="ARBA" id="ARBA00022737"/>
    </source>
</evidence>
<dbReference type="PANTHER" id="PTHR43308">
    <property type="entry name" value="OUTER MEMBRANE PROTEIN ALPHA-RELATED"/>
    <property type="match status" value="1"/>
</dbReference>
<keyword evidence="1" id="KW-0677">Repeat</keyword>
<dbReference type="eggNOG" id="COG2340">
    <property type="taxonomic scope" value="Bacteria"/>
</dbReference>
<dbReference type="EMBL" id="AP006840">
    <property type="protein sequence ID" value="BAD40306.1"/>
    <property type="molecule type" value="Genomic_DNA"/>
</dbReference>
<feature type="domain" description="SLH" evidence="2">
    <location>
        <begin position="687"/>
        <end position="749"/>
    </location>
</feature>
<feature type="domain" description="SLH" evidence="2">
    <location>
        <begin position="622"/>
        <end position="685"/>
    </location>
</feature>
<dbReference type="InterPro" id="IPR051465">
    <property type="entry name" value="Cell_Envelope_Struct_Comp"/>
</dbReference>
<evidence type="ECO:0000313" key="3">
    <source>
        <dbReference type="EMBL" id="BAD40306.1"/>
    </source>
</evidence>
<evidence type="ECO:0000259" key="2">
    <source>
        <dbReference type="PROSITE" id="PS51272"/>
    </source>
</evidence>
<reference evidence="3 4" key="1">
    <citation type="journal article" date="2004" name="Nucleic Acids Res.">
        <title>Genome sequence of Symbiobacterium thermophilum, an uncultivable bacterium that depends on microbial commensalism.</title>
        <authorList>
            <person name="Ueda K."/>
            <person name="Yamashita A."/>
            <person name="Ishikawa J."/>
            <person name="Shimada M."/>
            <person name="Watsuji T."/>
            <person name="Morimura K."/>
            <person name="Ikeda H."/>
            <person name="Hattori M."/>
            <person name="Beppu T."/>
        </authorList>
    </citation>
    <scope>NUCLEOTIDE SEQUENCE [LARGE SCALE GENOMIC DNA]</scope>
    <source>
        <strain evidence="4">T / IAM 14863</strain>
    </source>
</reference>
<sequence>MLQEVVTVRRIAWRALAAILLCIFWIESALAFTYYPAVPQGAVGWAAPRIAQRLNLEPGDRIVAVEMWLDGRQVTARWDESGLVYYDPPEPLAPGDHRVRMVIHVVPDRRGYVYAPVTSEFVFTVRAGALPVLPAPRSEEQAARDAVNQYRAAAGVPPVALDSRLIAAAALQAEYLVRNPAQADADAHRQLPDSPGFVAETPGGRARYFAYDGGVAEVINFTRRAEDAVAGWMDTLYHRIPLLHPGMTQMGYAVAGGGALSANVALLGPYTAADRVVRWPAPGATDVPPLWEGLETPDPLALYPGVRGPVGYPITLTFGRRPAALRLLDARLTGPEGTVRVLLYDPERDPELEDTVAVIPVRPLRPGAQYVVTLSGQVNHGSGPEPFQYTWSFQTAPEARPMLTRRVITYHPADGTVDAIRLEGHAFPEGVRVFLGGLPVQGLVRESESVLRFRLPLGYQGGPADLLVVTPGGLEAEWPGFLTGAEVIRQPQTQPFRAVPLVVRGRPVAEPALIHSAGAVLVPESVLRAWGLEPEQLTSVGRTWWRGADPASEEGGAQPAAAGTLAGEYSLGSVAASAAGAPLQLALPVQQRLGQTYLDVAFVTALTGAELRQVGGEFYLARSVGGQIDVDGHWAAEPIARLLDAGVVSGYGDGTFRPDAQLTRAAFVRMLVSALGLELRPGDGGGFTDTSGHWVAAAGYLGAAAAAGIVRPQEYPQGRFEPDRPILREEIAVLLVRALGREADALATPVPMTDGAAQIAGRWFADAAQWQMPRHVAEAVRAGWIAGYPEPDGRYSFRPDRTATRAEAAALLVRAVGEALGRAE</sequence>
<dbReference type="InterPro" id="IPR014044">
    <property type="entry name" value="CAP_dom"/>
</dbReference>
<keyword evidence="4" id="KW-1185">Reference proteome</keyword>
<dbReference type="SUPFAM" id="SSF55797">
    <property type="entry name" value="PR-1-like"/>
    <property type="match status" value="1"/>
</dbReference>
<accession>Q67PT7</accession>
<dbReference type="InterPro" id="IPR035940">
    <property type="entry name" value="CAP_sf"/>
</dbReference>
<dbReference type="AlphaFoldDB" id="Q67PT7"/>
<proteinExistence type="predicted"/>
<organism evidence="3 4">
    <name type="scientific">Symbiobacterium thermophilum (strain DSM 24528 / JCM 14929 / IAM 14863 / T)</name>
    <dbReference type="NCBI Taxonomy" id="292459"/>
    <lineage>
        <taxon>Bacteria</taxon>
        <taxon>Bacillati</taxon>
        <taxon>Bacillota</taxon>
        <taxon>Clostridia</taxon>
        <taxon>Eubacteriales</taxon>
        <taxon>Symbiobacteriaceae</taxon>
        <taxon>Symbiobacterium</taxon>
    </lineage>
</organism>
<dbReference type="Pfam" id="PF00395">
    <property type="entry name" value="SLH"/>
    <property type="match status" value="3"/>
</dbReference>
<dbReference type="PROSITE" id="PS51272">
    <property type="entry name" value="SLH"/>
    <property type="match status" value="3"/>
</dbReference>
<evidence type="ECO:0000313" key="4">
    <source>
        <dbReference type="Proteomes" id="UP000000417"/>
    </source>
</evidence>